<dbReference type="EMBL" id="JAPFFF010000009">
    <property type="protein sequence ID" value="KAK8881911.1"/>
    <property type="molecule type" value="Genomic_DNA"/>
</dbReference>
<sequence>MNNEEIIRCVIIKYLQEKKNDDPRISNIMNTLLKSWGLTPDNIGDVNLSIIDLIPDPISEEQKFNLLVQEGNVFLGSGNFDKSIEKFSEAISINPSISDLYSRRAAAYMKKLNYSEAVNDLKLAINLDPSNSIAYNRLIFCYWSLSDNENARNTYVECQAKGLKNEAISNLEHLVEKYNFDANDSSNAIFQSTNDIDEASV</sequence>
<dbReference type="SUPFAM" id="SSF48452">
    <property type="entry name" value="TPR-like"/>
    <property type="match status" value="1"/>
</dbReference>
<evidence type="ECO:0000256" key="1">
    <source>
        <dbReference type="ARBA" id="ARBA00022737"/>
    </source>
</evidence>
<dbReference type="Proteomes" id="UP001470230">
    <property type="component" value="Unassembled WGS sequence"/>
</dbReference>
<reference evidence="4 5" key="1">
    <citation type="submission" date="2024-04" db="EMBL/GenBank/DDBJ databases">
        <title>Tritrichomonas musculus Genome.</title>
        <authorList>
            <person name="Alves-Ferreira E."/>
            <person name="Grigg M."/>
            <person name="Lorenzi H."/>
            <person name="Galac M."/>
        </authorList>
    </citation>
    <scope>NUCLEOTIDE SEQUENCE [LARGE SCALE GENOMIC DNA]</scope>
    <source>
        <strain evidence="4 5">EAF2021</strain>
    </source>
</reference>
<evidence type="ECO:0000313" key="5">
    <source>
        <dbReference type="Proteomes" id="UP001470230"/>
    </source>
</evidence>
<protein>
    <recommendedName>
        <fullName evidence="6">Tetratricopeptide repeat protein</fullName>
    </recommendedName>
</protein>
<dbReference type="InterPro" id="IPR047150">
    <property type="entry name" value="SGT"/>
</dbReference>
<dbReference type="SMART" id="SM00028">
    <property type="entry name" value="TPR"/>
    <property type="match status" value="3"/>
</dbReference>
<evidence type="ECO:0000256" key="3">
    <source>
        <dbReference type="PROSITE-ProRule" id="PRU00339"/>
    </source>
</evidence>
<comment type="caution">
    <text evidence="4">The sequence shown here is derived from an EMBL/GenBank/DDBJ whole genome shotgun (WGS) entry which is preliminary data.</text>
</comment>
<dbReference type="PANTHER" id="PTHR45831">
    <property type="entry name" value="LD24721P"/>
    <property type="match status" value="1"/>
</dbReference>
<organism evidence="4 5">
    <name type="scientific">Tritrichomonas musculus</name>
    <dbReference type="NCBI Taxonomy" id="1915356"/>
    <lineage>
        <taxon>Eukaryota</taxon>
        <taxon>Metamonada</taxon>
        <taxon>Parabasalia</taxon>
        <taxon>Tritrichomonadida</taxon>
        <taxon>Tritrichomonadidae</taxon>
        <taxon>Tritrichomonas</taxon>
    </lineage>
</organism>
<keyword evidence="1" id="KW-0677">Repeat</keyword>
<dbReference type="PANTHER" id="PTHR45831:SF2">
    <property type="entry name" value="LD24721P"/>
    <property type="match status" value="1"/>
</dbReference>
<gene>
    <name evidence="4" type="ORF">M9Y10_044549</name>
</gene>
<evidence type="ECO:0008006" key="6">
    <source>
        <dbReference type="Google" id="ProtNLM"/>
    </source>
</evidence>
<dbReference type="InterPro" id="IPR019734">
    <property type="entry name" value="TPR_rpt"/>
</dbReference>
<evidence type="ECO:0000313" key="4">
    <source>
        <dbReference type="EMBL" id="KAK8881911.1"/>
    </source>
</evidence>
<dbReference type="Gene3D" id="1.25.40.10">
    <property type="entry name" value="Tetratricopeptide repeat domain"/>
    <property type="match status" value="1"/>
</dbReference>
<dbReference type="InterPro" id="IPR011990">
    <property type="entry name" value="TPR-like_helical_dom_sf"/>
</dbReference>
<accession>A0ABR2JT13</accession>
<keyword evidence="5" id="KW-1185">Reference proteome</keyword>
<dbReference type="PROSITE" id="PS50005">
    <property type="entry name" value="TPR"/>
    <property type="match status" value="2"/>
</dbReference>
<evidence type="ECO:0000256" key="2">
    <source>
        <dbReference type="ARBA" id="ARBA00022803"/>
    </source>
</evidence>
<proteinExistence type="predicted"/>
<feature type="repeat" description="TPR" evidence="3">
    <location>
        <begin position="98"/>
        <end position="131"/>
    </location>
</feature>
<dbReference type="Pfam" id="PF13181">
    <property type="entry name" value="TPR_8"/>
    <property type="match status" value="1"/>
</dbReference>
<feature type="repeat" description="TPR" evidence="3">
    <location>
        <begin position="64"/>
        <end position="97"/>
    </location>
</feature>
<keyword evidence="2 3" id="KW-0802">TPR repeat</keyword>
<name>A0ABR2JT13_9EUKA</name>